<dbReference type="InterPro" id="IPR003462">
    <property type="entry name" value="ODC_Mu_crystall"/>
</dbReference>
<dbReference type="AlphaFoldDB" id="A0A7Z7FH11"/>
<dbReference type="InterPro" id="IPR036291">
    <property type="entry name" value="NAD(P)-bd_dom_sf"/>
</dbReference>
<comment type="caution">
    <text evidence="1">The sequence shown here is derived from an EMBL/GenBank/DDBJ whole genome shotgun (WGS) entry which is preliminary data.</text>
</comment>
<keyword evidence="2" id="KW-1185">Reference proteome</keyword>
<sequence length="330" mass="35266">MTEPIWISEQSVVEMMALPEAITVLERSLKQEAQGNAENMVKTHVAWGGNNLHAIGAAYPGEGVVGTKTWAHTSGGTCPLLILFSSETGQLVAIIEAFALGQMRTGGISGVATKWLASESADVLALIGTGKQALAQLAAVHAVRPIKQVRIFSPRAESRQAFIDKAAKQFDVELVNAGSVREAVRGASIVTTVTRSTDAFLQSSDLDAGVHVNAIGAITSERAELAQDVFVRCSRVVVDDLSSAKKLSSEFIKAFDVSDGWSKVRTLSSVIADRSGRTPSDDITIFKAMGMGISDLALGIELYRHALERGVGRKLPQPERSTPRLVSERK</sequence>
<accession>A0A7Z7FH11</accession>
<evidence type="ECO:0000313" key="2">
    <source>
        <dbReference type="Proteomes" id="UP000198900"/>
    </source>
</evidence>
<dbReference type="Proteomes" id="UP000198900">
    <property type="component" value="Unassembled WGS sequence"/>
</dbReference>
<protein>
    <submittedName>
        <fullName evidence="1">Ornithine cyclodeaminase</fullName>
    </submittedName>
</protein>
<name>A0A7Z7FH11_9BURK</name>
<reference evidence="1" key="1">
    <citation type="submission" date="2016-10" db="EMBL/GenBank/DDBJ databases">
        <authorList>
            <person name="Varghese N."/>
            <person name="Submissions S."/>
        </authorList>
    </citation>
    <scope>NUCLEOTIDE SEQUENCE [LARGE SCALE GENOMIC DNA]</scope>
    <source>
        <strain evidence="1">YR281</strain>
    </source>
</reference>
<dbReference type="PANTHER" id="PTHR13812">
    <property type="entry name" value="KETIMINE REDUCTASE MU-CRYSTALLIN"/>
    <property type="match status" value="1"/>
</dbReference>
<dbReference type="Gene3D" id="3.40.50.720">
    <property type="entry name" value="NAD(P)-binding Rossmann-like Domain"/>
    <property type="match status" value="1"/>
</dbReference>
<dbReference type="PANTHER" id="PTHR13812:SF19">
    <property type="entry name" value="KETIMINE REDUCTASE MU-CRYSTALLIN"/>
    <property type="match status" value="1"/>
</dbReference>
<dbReference type="InterPro" id="IPR023401">
    <property type="entry name" value="ODC_N"/>
</dbReference>
<dbReference type="PIRSF" id="PIRSF001439">
    <property type="entry name" value="CryM"/>
    <property type="match status" value="1"/>
</dbReference>
<dbReference type="RefSeq" id="WP_091776329.1">
    <property type="nucleotide sequence ID" value="NZ_FNDI01000003.1"/>
</dbReference>
<evidence type="ECO:0000313" key="1">
    <source>
        <dbReference type="EMBL" id="SDH24733.1"/>
    </source>
</evidence>
<dbReference type="GO" id="GO:0005737">
    <property type="term" value="C:cytoplasm"/>
    <property type="evidence" value="ECO:0007669"/>
    <property type="project" value="TreeGrafter"/>
</dbReference>
<gene>
    <name evidence="1" type="ORF">SAMN04487926_10356</name>
</gene>
<dbReference type="EMBL" id="FNDI01000003">
    <property type="protein sequence ID" value="SDH24733.1"/>
    <property type="molecule type" value="Genomic_DNA"/>
</dbReference>
<dbReference type="Gene3D" id="3.30.1780.10">
    <property type="entry name" value="ornithine cyclodeaminase, domain 1"/>
    <property type="match status" value="1"/>
</dbReference>
<organism evidence="1 2">
    <name type="scientific">Paraburkholderia steynii</name>
    <dbReference type="NCBI Taxonomy" id="1245441"/>
    <lineage>
        <taxon>Bacteria</taxon>
        <taxon>Pseudomonadati</taxon>
        <taxon>Pseudomonadota</taxon>
        <taxon>Betaproteobacteria</taxon>
        <taxon>Burkholderiales</taxon>
        <taxon>Burkholderiaceae</taxon>
        <taxon>Paraburkholderia</taxon>
    </lineage>
</organism>
<dbReference type="SUPFAM" id="SSF51735">
    <property type="entry name" value="NAD(P)-binding Rossmann-fold domains"/>
    <property type="match status" value="1"/>
</dbReference>
<dbReference type="Pfam" id="PF02423">
    <property type="entry name" value="OCD_Mu_crystall"/>
    <property type="match status" value="1"/>
</dbReference>
<proteinExistence type="predicted"/>